<dbReference type="OrthoDB" id="5182323at2"/>
<accession>I0GZP5</accession>
<gene>
    <name evidence="3" type="ordered locus">AMIS_10120</name>
</gene>
<proteinExistence type="predicted"/>
<dbReference type="STRING" id="512565.AMIS_10120"/>
<evidence type="ECO:0000256" key="1">
    <source>
        <dbReference type="SAM" id="MobiDB-lite"/>
    </source>
</evidence>
<evidence type="ECO:0000313" key="4">
    <source>
        <dbReference type="Proteomes" id="UP000007882"/>
    </source>
</evidence>
<keyword evidence="4" id="KW-1185">Reference proteome</keyword>
<dbReference type="EMBL" id="AP012319">
    <property type="protein sequence ID" value="BAL86232.1"/>
    <property type="molecule type" value="Genomic_DNA"/>
</dbReference>
<feature type="region of interest" description="Disordered" evidence="1">
    <location>
        <begin position="140"/>
        <end position="282"/>
    </location>
</feature>
<feature type="signal peptide" evidence="2">
    <location>
        <begin position="1"/>
        <end position="21"/>
    </location>
</feature>
<dbReference type="HOGENOM" id="CLU_985645_0_0_11"/>
<evidence type="ECO:0000313" key="3">
    <source>
        <dbReference type="EMBL" id="BAL86232.1"/>
    </source>
</evidence>
<keyword evidence="2" id="KW-0732">Signal</keyword>
<feature type="compositionally biased region" description="Gly residues" evidence="1">
    <location>
        <begin position="171"/>
        <end position="282"/>
    </location>
</feature>
<dbReference type="InterPro" id="IPR006311">
    <property type="entry name" value="TAT_signal"/>
</dbReference>
<dbReference type="PATRIC" id="fig|512565.3.peg.1018"/>
<feature type="compositionally biased region" description="Gly residues" evidence="1">
    <location>
        <begin position="151"/>
        <end position="162"/>
    </location>
</feature>
<feature type="chain" id="PRO_5039420055" evidence="2">
    <location>
        <begin position="22"/>
        <end position="282"/>
    </location>
</feature>
<dbReference type="RefSeq" id="WP_014441129.1">
    <property type="nucleotide sequence ID" value="NC_017093.1"/>
</dbReference>
<reference evidence="3 4" key="1">
    <citation type="submission" date="2012-02" db="EMBL/GenBank/DDBJ databases">
        <title>Complete genome sequence of Actinoplanes missouriensis 431 (= NBRC 102363).</title>
        <authorList>
            <person name="Ohnishi Y."/>
            <person name="Ishikawa J."/>
            <person name="Sekine M."/>
            <person name="Hosoyama A."/>
            <person name="Harada T."/>
            <person name="Narita H."/>
            <person name="Hata T."/>
            <person name="Konno Y."/>
            <person name="Tutikane K."/>
            <person name="Fujita N."/>
            <person name="Horinouchi S."/>
            <person name="Hayakawa M."/>
        </authorList>
    </citation>
    <scope>NUCLEOTIDE SEQUENCE [LARGE SCALE GENOMIC DNA]</scope>
    <source>
        <strain evidence="4">ATCC 14538 / DSM 43046 / CBS 188.64 / JCM 3121 / NBRC 102363 / NCIMB 12654 / NRRL B-3342 / UNCC 431</strain>
    </source>
</reference>
<dbReference type="AlphaFoldDB" id="I0GZP5"/>
<name>I0GZP5_ACTM4</name>
<organism evidence="3 4">
    <name type="scientific">Actinoplanes missouriensis (strain ATCC 14538 / DSM 43046 / CBS 188.64 / JCM 3121 / NBRC 102363 / NCIMB 12654 / NRRL B-3342 / UNCC 431)</name>
    <dbReference type="NCBI Taxonomy" id="512565"/>
    <lineage>
        <taxon>Bacteria</taxon>
        <taxon>Bacillati</taxon>
        <taxon>Actinomycetota</taxon>
        <taxon>Actinomycetes</taxon>
        <taxon>Micromonosporales</taxon>
        <taxon>Micromonosporaceae</taxon>
        <taxon>Actinoplanes</taxon>
    </lineage>
</organism>
<evidence type="ECO:0000256" key="2">
    <source>
        <dbReference type="SAM" id="SignalP"/>
    </source>
</evidence>
<protein>
    <submittedName>
        <fullName evidence="3">Uncharacterized protein</fullName>
    </submittedName>
</protein>
<sequence>MQKTRRFGAMIALSTAAAGMAAVSAAAPAAAAGRGPEPVSPWLQAVRANAASWVLVHWRTDRTICDARIRVRGERVRVEYPGSWRFTTFSRGDMLRPGRSDYIQLRVTPIARRNSVATLVATISYDECGRKARTQTRTSVLSMPVVMRGNVPGGIGGPGAPGHGHPDGPGHDGPGAPGHDGPGHGHSGGQGGPGGQGQNGQGQGQNGQGQGQGQNGQGGPNGQYGQGGPGQGGQGQGQGGPGQNGQGQGQYGQGQGQGQGGQGGQNGHGGGQGGNGHSGGGH</sequence>
<dbReference type="PROSITE" id="PS51318">
    <property type="entry name" value="TAT"/>
    <property type="match status" value="1"/>
</dbReference>
<dbReference type="Proteomes" id="UP000007882">
    <property type="component" value="Chromosome"/>
</dbReference>
<dbReference type="KEGG" id="ams:AMIS_10120"/>